<protein>
    <recommendedName>
        <fullName evidence="4">Secreted protein</fullName>
    </recommendedName>
</protein>
<feature type="chain" id="PRO_5023091594" description="Secreted protein" evidence="1">
    <location>
        <begin position="18"/>
        <end position="77"/>
    </location>
</feature>
<feature type="signal peptide" evidence="1">
    <location>
        <begin position="1"/>
        <end position="17"/>
    </location>
</feature>
<organism evidence="2 3">
    <name type="scientific">Pterulicium gracile</name>
    <dbReference type="NCBI Taxonomy" id="1884261"/>
    <lineage>
        <taxon>Eukaryota</taxon>
        <taxon>Fungi</taxon>
        <taxon>Dikarya</taxon>
        <taxon>Basidiomycota</taxon>
        <taxon>Agaricomycotina</taxon>
        <taxon>Agaricomycetes</taxon>
        <taxon>Agaricomycetidae</taxon>
        <taxon>Agaricales</taxon>
        <taxon>Pleurotineae</taxon>
        <taxon>Pterulaceae</taxon>
        <taxon>Pterulicium</taxon>
    </lineage>
</organism>
<accession>A0A5C3QVL2</accession>
<reference evidence="2 3" key="1">
    <citation type="journal article" date="2019" name="Nat. Ecol. Evol.">
        <title>Megaphylogeny resolves global patterns of mushroom evolution.</title>
        <authorList>
            <person name="Varga T."/>
            <person name="Krizsan K."/>
            <person name="Foldi C."/>
            <person name="Dima B."/>
            <person name="Sanchez-Garcia M."/>
            <person name="Sanchez-Ramirez S."/>
            <person name="Szollosi G.J."/>
            <person name="Szarkandi J.G."/>
            <person name="Papp V."/>
            <person name="Albert L."/>
            <person name="Andreopoulos W."/>
            <person name="Angelini C."/>
            <person name="Antonin V."/>
            <person name="Barry K.W."/>
            <person name="Bougher N.L."/>
            <person name="Buchanan P."/>
            <person name="Buyck B."/>
            <person name="Bense V."/>
            <person name="Catcheside P."/>
            <person name="Chovatia M."/>
            <person name="Cooper J."/>
            <person name="Damon W."/>
            <person name="Desjardin D."/>
            <person name="Finy P."/>
            <person name="Geml J."/>
            <person name="Haridas S."/>
            <person name="Hughes K."/>
            <person name="Justo A."/>
            <person name="Karasinski D."/>
            <person name="Kautmanova I."/>
            <person name="Kiss B."/>
            <person name="Kocsube S."/>
            <person name="Kotiranta H."/>
            <person name="LaButti K.M."/>
            <person name="Lechner B.E."/>
            <person name="Liimatainen K."/>
            <person name="Lipzen A."/>
            <person name="Lukacs Z."/>
            <person name="Mihaltcheva S."/>
            <person name="Morgado L.N."/>
            <person name="Niskanen T."/>
            <person name="Noordeloos M.E."/>
            <person name="Ohm R.A."/>
            <person name="Ortiz-Santana B."/>
            <person name="Ovrebo C."/>
            <person name="Racz N."/>
            <person name="Riley R."/>
            <person name="Savchenko A."/>
            <person name="Shiryaev A."/>
            <person name="Soop K."/>
            <person name="Spirin V."/>
            <person name="Szebenyi C."/>
            <person name="Tomsovsky M."/>
            <person name="Tulloss R.E."/>
            <person name="Uehling J."/>
            <person name="Grigoriev I.V."/>
            <person name="Vagvolgyi C."/>
            <person name="Papp T."/>
            <person name="Martin F.M."/>
            <person name="Miettinen O."/>
            <person name="Hibbett D.S."/>
            <person name="Nagy L.G."/>
        </authorList>
    </citation>
    <scope>NUCLEOTIDE SEQUENCE [LARGE SCALE GENOMIC DNA]</scope>
    <source>
        <strain evidence="2 3">CBS 309.79</strain>
    </source>
</reference>
<evidence type="ECO:0000313" key="2">
    <source>
        <dbReference type="EMBL" id="TFL04409.1"/>
    </source>
</evidence>
<sequence length="77" mass="8586">MLRRLLLVLRLLLHVIATNLPCNITLIVITTSLPRAQVPATLGARFNRCSTTRDSFKHSTAFGLSTHGTLQHCTHYC</sequence>
<evidence type="ECO:0008006" key="4">
    <source>
        <dbReference type="Google" id="ProtNLM"/>
    </source>
</evidence>
<dbReference type="EMBL" id="ML178818">
    <property type="protein sequence ID" value="TFL04409.1"/>
    <property type="molecule type" value="Genomic_DNA"/>
</dbReference>
<gene>
    <name evidence="2" type="ORF">BDV98DRAFT_316018</name>
</gene>
<keyword evidence="3" id="KW-1185">Reference proteome</keyword>
<evidence type="ECO:0000256" key="1">
    <source>
        <dbReference type="SAM" id="SignalP"/>
    </source>
</evidence>
<name>A0A5C3QVL2_9AGAR</name>
<dbReference type="Proteomes" id="UP000305067">
    <property type="component" value="Unassembled WGS sequence"/>
</dbReference>
<dbReference type="AlphaFoldDB" id="A0A5C3QVL2"/>
<evidence type="ECO:0000313" key="3">
    <source>
        <dbReference type="Proteomes" id="UP000305067"/>
    </source>
</evidence>
<proteinExistence type="predicted"/>
<keyword evidence="1" id="KW-0732">Signal</keyword>